<evidence type="ECO:0000256" key="2">
    <source>
        <dbReference type="ARBA" id="ARBA00022917"/>
    </source>
</evidence>
<dbReference type="GO" id="GO:0005739">
    <property type="term" value="C:mitochondrion"/>
    <property type="evidence" value="ECO:0007669"/>
    <property type="project" value="GOC"/>
</dbReference>
<dbReference type="AlphaFoldDB" id="A0A316UAI9"/>
<name>A0A316UAI9_9BASI</name>
<dbReference type="InterPro" id="IPR001816">
    <property type="entry name" value="Transl_elong_EFTs/EF1B"/>
</dbReference>
<protein>
    <recommendedName>
        <fullName evidence="4">Translation elongation factor EFTs/EF1B dimerisation domain-containing protein</fullName>
    </recommendedName>
</protein>
<dbReference type="PANTHER" id="PTHR11741">
    <property type="entry name" value="ELONGATION FACTOR TS"/>
    <property type="match status" value="1"/>
</dbReference>
<evidence type="ECO:0000313" key="5">
    <source>
        <dbReference type="EMBL" id="PWN22182.1"/>
    </source>
</evidence>
<organism evidence="5 6">
    <name type="scientific">Pseudomicrostroma glucosiphilum</name>
    <dbReference type="NCBI Taxonomy" id="1684307"/>
    <lineage>
        <taxon>Eukaryota</taxon>
        <taxon>Fungi</taxon>
        <taxon>Dikarya</taxon>
        <taxon>Basidiomycota</taxon>
        <taxon>Ustilaginomycotina</taxon>
        <taxon>Exobasidiomycetes</taxon>
        <taxon>Microstromatales</taxon>
        <taxon>Microstromatales incertae sedis</taxon>
        <taxon>Pseudomicrostroma</taxon>
    </lineage>
</organism>
<dbReference type="InterPro" id="IPR014039">
    <property type="entry name" value="Transl_elong_EFTs/EF1B_dimer"/>
</dbReference>
<accession>A0A316UAI9</accession>
<dbReference type="GO" id="GO:0070125">
    <property type="term" value="P:mitochondrial translational elongation"/>
    <property type="evidence" value="ECO:0007669"/>
    <property type="project" value="TreeGrafter"/>
</dbReference>
<dbReference type="Gene3D" id="3.30.479.20">
    <property type="entry name" value="Elongation factor Ts, dimerisation domain"/>
    <property type="match status" value="2"/>
</dbReference>
<dbReference type="GO" id="GO:0003746">
    <property type="term" value="F:translation elongation factor activity"/>
    <property type="evidence" value="ECO:0007669"/>
    <property type="project" value="UniProtKB-KW"/>
</dbReference>
<dbReference type="STRING" id="1684307.A0A316UAI9"/>
<dbReference type="Proteomes" id="UP000245942">
    <property type="component" value="Unassembled WGS sequence"/>
</dbReference>
<keyword evidence="1" id="KW-0251">Elongation factor</keyword>
<evidence type="ECO:0000256" key="3">
    <source>
        <dbReference type="ARBA" id="ARBA00023128"/>
    </source>
</evidence>
<feature type="domain" description="Translation elongation factor EFTs/EF1B dimerisation" evidence="4">
    <location>
        <begin position="149"/>
        <end position="256"/>
    </location>
</feature>
<proteinExistence type="predicted"/>
<dbReference type="OrthoDB" id="277235at2759"/>
<dbReference type="GeneID" id="37012563"/>
<dbReference type="InterPro" id="IPR018101">
    <property type="entry name" value="Transl_elong_Ts_CS"/>
</dbReference>
<dbReference type="Gene3D" id="1.10.8.10">
    <property type="entry name" value="DNA helicase RuvA subunit, C-terminal domain"/>
    <property type="match status" value="1"/>
</dbReference>
<gene>
    <name evidence="5" type="ORF">BCV69DRAFT_267389</name>
</gene>
<dbReference type="EMBL" id="KZ819323">
    <property type="protein sequence ID" value="PWN22182.1"/>
    <property type="molecule type" value="Genomic_DNA"/>
</dbReference>
<dbReference type="RefSeq" id="XP_025349342.1">
    <property type="nucleotide sequence ID" value="XM_025490829.1"/>
</dbReference>
<keyword evidence="6" id="KW-1185">Reference proteome</keyword>
<keyword evidence="2" id="KW-0648">Protein biosynthesis</keyword>
<evidence type="ECO:0000256" key="1">
    <source>
        <dbReference type="ARBA" id="ARBA00022768"/>
    </source>
</evidence>
<keyword evidence="3" id="KW-0496">Mitochondrion</keyword>
<dbReference type="SUPFAM" id="SSF54713">
    <property type="entry name" value="Elongation factor Ts (EF-Ts), dimerisation domain"/>
    <property type="match status" value="2"/>
</dbReference>
<evidence type="ECO:0000259" key="4">
    <source>
        <dbReference type="Pfam" id="PF00889"/>
    </source>
</evidence>
<dbReference type="InterPro" id="IPR036402">
    <property type="entry name" value="EF-Ts_dimer_sf"/>
</dbReference>
<sequence length="433" mass="44824">MSFTRLPLRSLTRAVASSSSSSSTASALPTLLRSFHASPCSSADAKKVSMSGISAIRKAVPGTSMIKAKEALLATFNAAGQEDLSAALTWLEDDRQKSGAKKAEKVALREAKEGMVGICILADGLGATGASSSSSSSSSSMPTPPPRAGLVELNCETDFVARNEVFNQLVQDLSHTAALFPDLAQGVSSSTATEGSSTPKLIDLPLQEFLSFPVLTSSPDAAKSSTRPRTVQDAIVDMVSRLGEKITLARASSISTSLPPLSSDPRRSQSIDETYVVSSFAHGGAGTPVTQGAAAFSTSAGKVASLLLTRYRGLTGNAASPAPSSEEMTKTIRALGRSLARQAAGMETTSIRAPAGAEGLEEAPGAPSTALYSQPFLMLLPSAGVAVEGEEKVEGVLQKWCRDKGVDEVEVVDIRRWALGETATIAESSSPAE</sequence>
<dbReference type="PANTHER" id="PTHR11741:SF0">
    <property type="entry name" value="ELONGATION FACTOR TS, MITOCHONDRIAL"/>
    <property type="match status" value="1"/>
</dbReference>
<dbReference type="PROSITE" id="PS01127">
    <property type="entry name" value="EF_TS_2"/>
    <property type="match status" value="1"/>
</dbReference>
<evidence type="ECO:0000313" key="6">
    <source>
        <dbReference type="Proteomes" id="UP000245942"/>
    </source>
</evidence>
<reference evidence="5 6" key="1">
    <citation type="journal article" date="2018" name="Mol. Biol. Evol.">
        <title>Broad Genomic Sampling Reveals a Smut Pathogenic Ancestry of the Fungal Clade Ustilaginomycotina.</title>
        <authorList>
            <person name="Kijpornyongpan T."/>
            <person name="Mondo S.J."/>
            <person name="Barry K."/>
            <person name="Sandor L."/>
            <person name="Lee J."/>
            <person name="Lipzen A."/>
            <person name="Pangilinan J."/>
            <person name="LaButti K."/>
            <person name="Hainaut M."/>
            <person name="Henrissat B."/>
            <person name="Grigoriev I.V."/>
            <person name="Spatafora J.W."/>
            <person name="Aime M.C."/>
        </authorList>
    </citation>
    <scope>NUCLEOTIDE SEQUENCE [LARGE SCALE GENOMIC DNA]</scope>
    <source>
        <strain evidence="5 6">MCA 4718</strain>
    </source>
</reference>
<dbReference type="Pfam" id="PF00889">
    <property type="entry name" value="EF_TS"/>
    <property type="match status" value="1"/>
</dbReference>